<dbReference type="PANTHER" id="PTHR13009">
    <property type="entry name" value="HEAT SHOCK PROTEIN 90 HSP90 CO-CHAPERONE AHA-1"/>
    <property type="match status" value="1"/>
</dbReference>
<dbReference type="InterPro" id="IPR036338">
    <property type="entry name" value="Aha1"/>
</dbReference>
<dbReference type="InterPro" id="IPR015310">
    <property type="entry name" value="AHSA1-like_N"/>
</dbReference>
<comment type="similarity">
    <text evidence="1">Belongs to the AHA1 family.</text>
</comment>
<comment type="caution">
    <text evidence="3">The sequence shown here is derived from an EMBL/GenBank/DDBJ whole genome shotgun (WGS) entry which is preliminary data.</text>
</comment>
<dbReference type="Proteomes" id="UP000794436">
    <property type="component" value="Unassembled WGS sequence"/>
</dbReference>
<organism evidence="3 4">
    <name type="scientific">Pythium oligandrum</name>
    <name type="common">Mycoparasitic fungus</name>
    <dbReference type="NCBI Taxonomy" id="41045"/>
    <lineage>
        <taxon>Eukaryota</taxon>
        <taxon>Sar</taxon>
        <taxon>Stramenopiles</taxon>
        <taxon>Oomycota</taxon>
        <taxon>Peronosporomycetes</taxon>
        <taxon>Pythiales</taxon>
        <taxon>Pythiaceae</taxon>
        <taxon>Pythium</taxon>
    </lineage>
</organism>
<evidence type="ECO:0000259" key="2">
    <source>
        <dbReference type="SMART" id="SM01000"/>
    </source>
</evidence>
<accession>A0A8K1C6C1</accession>
<proteinExistence type="inferred from homology"/>
<protein>
    <recommendedName>
        <fullName evidence="2">Activator of Hsp90 ATPase AHSA1-like N-terminal domain-containing protein</fullName>
    </recommendedName>
</protein>
<evidence type="ECO:0000313" key="3">
    <source>
        <dbReference type="EMBL" id="TMW57250.1"/>
    </source>
</evidence>
<reference evidence="3" key="1">
    <citation type="submission" date="2019-03" db="EMBL/GenBank/DDBJ databases">
        <title>Long read genome sequence of the mycoparasitic Pythium oligandrum ATCC 38472 isolated from sugarbeet rhizosphere.</title>
        <authorList>
            <person name="Gaulin E."/>
        </authorList>
    </citation>
    <scope>NUCLEOTIDE SEQUENCE</scope>
    <source>
        <strain evidence="3">ATCC 38472_TT</strain>
    </source>
</reference>
<dbReference type="GO" id="GO:0001671">
    <property type="term" value="F:ATPase activator activity"/>
    <property type="evidence" value="ECO:0007669"/>
    <property type="project" value="InterPro"/>
</dbReference>
<dbReference type="Gene3D" id="3.15.10.20">
    <property type="entry name" value="Activator of Hsp90 ATPase Aha1, N-terminal domain"/>
    <property type="match status" value="1"/>
</dbReference>
<dbReference type="SMART" id="SM01000">
    <property type="entry name" value="Aha1_N"/>
    <property type="match status" value="1"/>
</dbReference>
<dbReference type="Pfam" id="PF09229">
    <property type="entry name" value="Aha1_N"/>
    <property type="match status" value="1"/>
</dbReference>
<keyword evidence="4" id="KW-1185">Reference proteome</keyword>
<sequence length="194" mass="21728">MASDEEEPKKMHSGYHGWMKTIPKTGHDFTPVRIDPTAAATASQGEGSAWNAAGTWEERDKSEWARDRLKYHILTSFTFSNDALDVKITASAIDKCEGDAKVVFSRGKKRCGYDIFLKFEWLATHAAGDADEAETASGYVELHDFDDTSGEDYEVHVTVQGSSQHAKNAKRAVEQWETGLRKILATWKEELLQQ</sequence>
<dbReference type="AlphaFoldDB" id="A0A8K1C6C1"/>
<name>A0A8K1C6C1_PYTOL</name>
<dbReference type="SUPFAM" id="SSF103111">
    <property type="entry name" value="Activator of Hsp90 ATPase, Aha1"/>
    <property type="match status" value="1"/>
</dbReference>
<gene>
    <name evidence="3" type="ORF">Poli38472_003175</name>
</gene>
<feature type="domain" description="Activator of Hsp90 ATPase AHSA1-like N-terminal" evidence="2">
    <location>
        <begin position="58"/>
        <end position="193"/>
    </location>
</feature>
<dbReference type="EMBL" id="SPLM01000144">
    <property type="protein sequence ID" value="TMW57250.1"/>
    <property type="molecule type" value="Genomic_DNA"/>
</dbReference>
<evidence type="ECO:0000313" key="4">
    <source>
        <dbReference type="Proteomes" id="UP000794436"/>
    </source>
</evidence>
<evidence type="ECO:0000256" key="1">
    <source>
        <dbReference type="ARBA" id="ARBA00006817"/>
    </source>
</evidence>
<dbReference type="OrthoDB" id="567237at2759"/>
<dbReference type="PANTHER" id="PTHR13009:SF35">
    <property type="entry name" value="ACTIVATOR OF HSP90 ATPASE AHSA1-LIKE N-TERMINAL DOMAIN-CONTAINING PROTEIN"/>
    <property type="match status" value="1"/>
</dbReference>
<dbReference type="GO" id="GO:0051087">
    <property type="term" value="F:protein-folding chaperone binding"/>
    <property type="evidence" value="ECO:0007669"/>
    <property type="project" value="InterPro"/>
</dbReference>